<dbReference type="EMBL" id="JAUIQD010000001">
    <property type="protein sequence ID" value="KAK3362424.1"/>
    <property type="molecule type" value="Genomic_DNA"/>
</dbReference>
<gene>
    <name evidence="2" type="ORF">B0T25DRAFT_6335</name>
</gene>
<keyword evidence="1" id="KW-0472">Membrane</keyword>
<organism evidence="2 3">
    <name type="scientific">Lasiosphaeria hispida</name>
    <dbReference type="NCBI Taxonomy" id="260671"/>
    <lineage>
        <taxon>Eukaryota</taxon>
        <taxon>Fungi</taxon>
        <taxon>Dikarya</taxon>
        <taxon>Ascomycota</taxon>
        <taxon>Pezizomycotina</taxon>
        <taxon>Sordariomycetes</taxon>
        <taxon>Sordariomycetidae</taxon>
        <taxon>Sordariales</taxon>
        <taxon>Lasiosphaeriaceae</taxon>
        <taxon>Lasiosphaeria</taxon>
    </lineage>
</organism>
<dbReference type="AlphaFoldDB" id="A0AAJ0HTQ3"/>
<proteinExistence type="predicted"/>
<keyword evidence="1" id="KW-1133">Transmembrane helix</keyword>
<sequence>MLGDMRATRQARKGWAAHLQGTARHVHGHQSFREGRAVRRNGSSLELPLALSSQLVGNSLRLASSRVIANLADPFLMQAASHGLGMLSHLPRHMSRRACCWKLPQKWGMCLAMRLLHTKKHKHEQVSEDKVRFDPQPAYPLARLLLFVLLCSFALGLPFPPHMVTT</sequence>
<accession>A0AAJ0HTQ3</accession>
<protein>
    <submittedName>
        <fullName evidence="2">Uncharacterized protein</fullName>
    </submittedName>
</protein>
<keyword evidence="1" id="KW-0812">Transmembrane</keyword>
<reference evidence="2" key="1">
    <citation type="journal article" date="2023" name="Mol. Phylogenet. Evol.">
        <title>Genome-scale phylogeny and comparative genomics of the fungal order Sordariales.</title>
        <authorList>
            <person name="Hensen N."/>
            <person name="Bonometti L."/>
            <person name="Westerberg I."/>
            <person name="Brannstrom I.O."/>
            <person name="Guillou S."/>
            <person name="Cros-Aarteil S."/>
            <person name="Calhoun S."/>
            <person name="Haridas S."/>
            <person name="Kuo A."/>
            <person name="Mondo S."/>
            <person name="Pangilinan J."/>
            <person name="Riley R."/>
            <person name="LaButti K."/>
            <person name="Andreopoulos B."/>
            <person name="Lipzen A."/>
            <person name="Chen C."/>
            <person name="Yan M."/>
            <person name="Daum C."/>
            <person name="Ng V."/>
            <person name="Clum A."/>
            <person name="Steindorff A."/>
            <person name="Ohm R.A."/>
            <person name="Martin F."/>
            <person name="Silar P."/>
            <person name="Natvig D.O."/>
            <person name="Lalanne C."/>
            <person name="Gautier V."/>
            <person name="Ament-Velasquez S.L."/>
            <person name="Kruys A."/>
            <person name="Hutchinson M.I."/>
            <person name="Powell A.J."/>
            <person name="Barry K."/>
            <person name="Miller A.N."/>
            <person name="Grigoriev I.V."/>
            <person name="Debuchy R."/>
            <person name="Gladieux P."/>
            <person name="Hiltunen Thoren M."/>
            <person name="Johannesson H."/>
        </authorList>
    </citation>
    <scope>NUCLEOTIDE SEQUENCE</scope>
    <source>
        <strain evidence="2">CBS 955.72</strain>
    </source>
</reference>
<reference evidence="2" key="2">
    <citation type="submission" date="2023-06" db="EMBL/GenBank/DDBJ databases">
        <authorList>
            <consortium name="Lawrence Berkeley National Laboratory"/>
            <person name="Haridas S."/>
            <person name="Hensen N."/>
            <person name="Bonometti L."/>
            <person name="Westerberg I."/>
            <person name="Brannstrom I.O."/>
            <person name="Guillou S."/>
            <person name="Cros-Aarteil S."/>
            <person name="Calhoun S."/>
            <person name="Kuo A."/>
            <person name="Mondo S."/>
            <person name="Pangilinan J."/>
            <person name="Riley R."/>
            <person name="Labutti K."/>
            <person name="Andreopoulos B."/>
            <person name="Lipzen A."/>
            <person name="Chen C."/>
            <person name="Yanf M."/>
            <person name="Daum C."/>
            <person name="Ng V."/>
            <person name="Clum A."/>
            <person name="Steindorff A."/>
            <person name="Ohm R."/>
            <person name="Martin F."/>
            <person name="Silar P."/>
            <person name="Natvig D."/>
            <person name="Lalanne C."/>
            <person name="Gautier V."/>
            <person name="Ament-Velasquez S.L."/>
            <person name="Kruys A."/>
            <person name="Hutchinson M.I."/>
            <person name="Powell A.J."/>
            <person name="Barry K."/>
            <person name="Miller A.N."/>
            <person name="Grigoriev I.V."/>
            <person name="Debuchy R."/>
            <person name="Gladieux P."/>
            <person name="Thoren M.H."/>
            <person name="Johannesson H."/>
        </authorList>
    </citation>
    <scope>NUCLEOTIDE SEQUENCE</scope>
    <source>
        <strain evidence="2">CBS 955.72</strain>
    </source>
</reference>
<evidence type="ECO:0000256" key="1">
    <source>
        <dbReference type="SAM" id="Phobius"/>
    </source>
</evidence>
<feature type="transmembrane region" description="Helical" evidence="1">
    <location>
        <begin position="141"/>
        <end position="159"/>
    </location>
</feature>
<comment type="caution">
    <text evidence="2">The sequence shown here is derived from an EMBL/GenBank/DDBJ whole genome shotgun (WGS) entry which is preliminary data.</text>
</comment>
<dbReference type="Proteomes" id="UP001275084">
    <property type="component" value="Unassembled WGS sequence"/>
</dbReference>
<name>A0AAJ0HTQ3_9PEZI</name>
<keyword evidence="3" id="KW-1185">Reference proteome</keyword>
<evidence type="ECO:0000313" key="2">
    <source>
        <dbReference type="EMBL" id="KAK3362424.1"/>
    </source>
</evidence>
<evidence type="ECO:0000313" key="3">
    <source>
        <dbReference type="Proteomes" id="UP001275084"/>
    </source>
</evidence>